<evidence type="ECO:0000313" key="10">
    <source>
        <dbReference type="Proteomes" id="UP000789739"/>
    </source>
</evidence>
<dbReference type="GO" id="GO:0031267">
    <property type="term" value="F:small GTPase binding"/>
    <property type="evidence" value="ECO:0007669"/>
    <property type="project" value="InterPro"/>
</dbReference>
<dbReference type="FunFam" id="1.25.10.10:FF:000057">
    <property type="entry name" value="Exportin-2 isoform 1"/>
    <property type="match status" value="1"/>
</dbReference>
<dbReference type="SUPFAM" id="SSF48371">
    <property type="entry name" value="ARM repeat"/>
    <property type="match status" value="1"/>
</dbReference>
<dbReference type="GO" id="GO:0006611">
    <property type="term" value="P:protein export from nucleus"/>
    <property type="evidence" value="ECO:0007669"/>
    <property type="project" value="TreeGrafter"/>
</dbReference>
<dbReference type="Pfam" id="PF08506">
    <property type="entry name" value="Cse1"/>
    <property type="match status" value="1"/>
</dbReference>
<protein>
    <submittedName>
        <fullName evidence="9">9811_t:CDS:1</fullName>
    </submittedName>
</protein>
<dbReference type="InterPro" id="IPR016024">
    <property type="entry name" value="ARM-type_fold"/>
</dbReference>
<dbReference type="OrthoDB" id="3268246at2759"/>
<proteinExistence type="inferred from homology"/>
<evidence type="ECO:0000259" key="8">
    <source>
        <dbReference type="PROSITE" id="PS50166"/>
    </source>
</evidence>
<dbReference type="GO" id="GO:0006606">
    <property type="term" value="P:protein import into nucleus"/>
    <property type="evidence" value="ECO:0007669"/>
    <property type="project" value="TreeGrafter"/>
</dbReference>
<comment type="caution">
    <text evidence="9">The sequence shown here is derived from an EMBL/GenBank/DDBJ whole genome shotgun (WGS) entry which is preliminary data.</text>
</comment>
<dbReference type="Gene3D" id="1.25.10.10">
    <property type="entry name" value="Leucine-rich Repeat Variant"/>
    <property type="match status" value="1"/>
</dbReference>
<comment type="similarity">
    <text evidence="3">Belongs to the XPO2/CSE1 family.</text>
</comment>
<keyword evidence="10" id="KW-1185">Reference proteome</keyword>
<dbReference type="GO" id="GO:0005635">
    <property type="term" value="C:nuclear envelope"/>
    <property type="evidence" value="ECO:0007669"/>
    <property type="project" value="TreeGrafter"/>
</dbReference>
<dbReference type="Proteomes" id="UP000789739">
    <property type="component" value="Unassembled WGS sequence"/>
</dbReference>
<dbReference type="Pfam" id="PF03810">
    <property type="entry name" value="IBN_N"/>
    <property type="match status" value="1"/>
</dbReference>
<dbReference type="PANTHER" id="PTHR10997">
    <property type="entry name" value="IMPORTIN-7, 8, 11"/>
    <property type="match status" value="1"/>
</dbReference>
<comment type="subcellular location">
    <subcellularLocation>
        <location evidence="2">Cytoplasm</location>
    </subcellularLocation>
    <subcellularLocation>
        <location evidence="1">Nucleus</location>
    </subcellularLocation>
</comment>
<evidence type="ECO:0000313" key="9">
    <source>
        <dbReference type="EMBL" id="CAG8504820.1"/>
    </source>
</evidence>
<keyword evidence="7" id="KW-0539">Nucleus</keyword>
<dbReference type="InterPro" id="IPR001494">
    <property type="entry name" value="Importin-beta_N"/>
</dbReference>
<keyword evidence="5" id="KW-0963">Cytoplasm</keyword>
<evidence type="ECO:0000256" key="7">
    <source>
        <dbReference type="ARBA" id="ARBA00023242"/>
    </source>
</evidence>
<accession>A0A9N8ZQU6</accession>
<dbReference type="SMART" id="SM00913">
    <property type="entry name" value="IBN_N"/>
    <property type="match status" value="1"/>
</dbReference>
<gene>
    <name evidence="9" type="ORF">PBRASI_LOCUS2799</name>
</gene>
<evidence type="ECO:0000256" key="4">
    <source>
        <dbReference type="ARBA" id="ARBA00022448"/>
    </source>
</evidence>
<dbReference type="PANTHER" id="PTHR10997:SF8">
    <property type="entry name" value="EXPORTIN-2"/>
    <property type="match status" value="1"/>
</dbReference>
<dbReference type="Pfam" id="PF03378">
    <property type="entry name" value="CAS_CSE1"/>
    <property type="match status" value="1"/>
</dbReference>
<organism evidence="9 10">
    <name type="scientific">Paraglomus brasilianum</name>
    <dbReference type="NCBI Taxonomy" id="144538"/>
    <lineage>
        <taxon>Eukaryota</taxon>
        <taxon>Fungi</taxon>
        <taxon>Fungi incertae sedis</taxon>
        <taxon>Mucoromycota</taxon>
        <taxon>Glomeromycotina</taxon>
        <taxon>Glomeromycetes</taxon>
        <taxon>Paraglomerales</taxon>
        <taxon>Paraglomeraceae</taxon>
        <taxon>Paraglomus</taxon>
    </lineage>
</organism>
<dbReference type="InterPro" id="IPR011989">
    <property type="entry name" value="ARM-like"/>
</dbReference>
<evidence type="ECO:0000256" key="6">
    <source>
        <dbReference type="ARBA" id="ARBA00022927"/>
    </source>
</evidence>
<keyword evidence="6" id="KW-0653">Protein transport</keyword>
<sequence length="982" mass="112547">MAAQGQGEQYFATVAAFLNGTLSPDQKLRKEAEEQLFSAEKQQPNFSIALLKLVANENIDLQIRFAAALFFKNYVKRNWLEESDLLPDDIRMTIKAEIIDILVAIPDRIRPPLSDAVSLISESDFPEKWETLIQQLVTKLTVKDFTQNNAILDTAHAIFKRWRHEFRSDTLYSSINFVLSQFCQPYYELLKATDSLIEVNANNKPVLTVLLQSLLLEMKLFYDLNYQDLPPFFEDNMADCMNLLHKYLTYTNPLFVNKDDDEAGPLERIKASICEIVALYTAKFEDVFTMLPTFVETIWTLLTTTGISPKYDILVSQAMVFLTTVVKLERYRSLFNQPETLRQFCEAIVLPNMTLRSVDEELFEMDPIEYIRRDIEGSDSETRRRAATDFVRGLMVLYLEQITQIIKTYVEQYLNTYNQNPAVNWKEKDTAIYLLTSIAAQGSVTKHGVTAINIFVNVVDWYDQHILPDLKTPTDSGSAILKVDALKYLYTFRNQMTKEKLLEAFPYLMQHLRSSGYVVYTYAAITIERILFMRRDNVLVFNQNDIRPYTHDLLIILFGLIESAPTPATLAENDYLMKAVMRVLFTSREEISPYVGDIIDHLNKILIVISKNPSNPQFNHYTFEAIGALVRFCCVNSQEILSHIEGVLFPSFQTILQQDVTEFVPYVFQLLSSLLECHVGQELPEMYQAILPALLKSNLWETQGNVPALVRLLQAYLHRSTTSIIVNNQLEAILGIFQKLLASKLNDQLGLELVSSVIQYVPTETLNHYIGPIFILILKKLQSTKQDKFLIVFVKFIFCFFAIDKEGAGPDYIIQVIDSIQPSLFMGLLNGPIMQNLQKVQGRIERKICAVGMTRLLTKSEKVMGSEYAEVWPTLLGMLVRFFEAPTEVETHADAEDSLYEFDLIEDREFKAQFAKLNSTSRLNNDPVENVVDPRVFLAQSLVEANSQYSGTVFRLISEKEPRECVDYINEYMKLAGFGSLM</sequence>
<evidence type="ECO:0000256" key="1">
    <source>
        <dbReference type="ARBA" id="ARBA00004123"/>
    </source>
</evidence>
<dbReference type="PROSITE" id="PS50166">
    <property type="entry name" value="IMPORTIN_B_NT"/>
    <property type="match status" value="1"/>
</dbReference>
<dbReference type="AlphaFoldDB" id="A0A9N8ZQU6"/>
<dbReference type="GO" id="GO:0005049">
    <property type="term" value="F:nuclear export signal receptor activity"/>
    <property type="evidence" value="ECO:0007669"/>
    <property type="project" value="TreeGrafter"/>
</dbReference>
<name>A0A9N8ZQU6_9GLOM</name>
<dbReference type="GO" id="GO:0005829">
    <property type="term" value="C:cytosol"/>
    <property type="evidence" value="ECO:0007669"/>
    <property type="project" value="TreeGrafter"/>
</dbReference>
<evidence type="ECO:0000256" key="3">
    <source>
        <dbReference type="ARBA" id="ARBA00008669"/>
    </source>
</evidence>
<dbReference type="EMBL" id="CAJVPI010000230">
    <property type="protein sequence ID" value="CAG8504820.1"/>
    <property type="molecule type" value="Genomic_DNA"/>
</dbReference>
<reference evidence="9" key="1">
    <citation type="submission" date="2021-06" db="EMBL/GenBank/DDBJ databases">
        <authorList>
            <person name="Kallberg Y."/>
            <person name="Tangrot J."/>
            <person name="Rosling A."/>
        </authorList>
    </citation>
    <scope>NUCLEOTIDE SEQUENCE</scope>
    <source>
        <strain evidence="9">BR232B</strain>
    </source>
</reference>
<evidence type="ECO:0000256" key="5">
    <source>
        <dbReference type="ARBA" id="ARBA00022490"/>
    </source>
</evidence>
<feature type="domain" description="Importin N-terminal" evidence="8">
    <location>
        <begin position="32"/>
        <end position="104"/>
    </location>
</feature>
<evidence type="ECO:0000256" key="2">
    <source>
        <dbReference type="ARBA" id="ARBA00004496"/>
    </source>
</evidence>
<dbReference type="InterPro" id="IPR013713">
    <property type="entry name" value="XPO2_central"/>
</dbReference>
<dbReference type="InterPro" id="IPR005043">
    <property type="entry name" value="XPO2_C"/>
</dbReference>
<keyword evidence="4" id="KW-0813">Transport</keyword>